<evidence type="ECO:0000256" key="2">
    <source>
        <dbReference type="ARBA" id="ARBA00006555"/>
    </source>
</evidence>
<evidence type="ECO:0000313" key="13">
    <source>
        <dbReference type="Proteomes" id="UP000636891"/>
    </source>
</evidence>
<comment type="caution">
    <text evidence="12">The sequence shown here is derived from an EMBL/GenBank/DDBJ whole genome shotgun (WGS) entry which is preliminary data.</text>
</comment>
<sequence>MKSLNVAVLSLLLFAGAAANGRPTAGDPAAPVKTETGKDSVTAKADVLPSFRGGPERLAEYLRVNLRYPKEEVAAGTEGRVVVRMIISKTGEVREPEIVQSLSPACDAEVIRIVRAMPRWKPGKSGGQPVNVYFTLPVTFRLPK</sequence>
<comment type="similarity">
    <text evidence="2">Belongs to the TonB family.</text>
</comment>
<keyword evidence="4" id="KW-1003">Cell membrane</keyword>
<evidence type="ECO:0000256" key="1">
    <source>
        <dbReference type="ARBA" id="ARBA00004383"/>
    </source>
</evidence>
<reference evidence="12 13" key="1">
    <citation type="submission" date="2020-08" db="EMBL/GenBank/DDBJ databases">
        <title>Genome public.</title>
        <authorList>
            <person name="Liu C."/>
            <person name="Sun Q."/>
        </authorList>
    </citation>
    <scope>NUCLEOTIDE SEQUENCE [LARGE SCALE GENOMIC DNA]</scope>
    <source>
        <strain evidence="12 13">New-7</strain>
    </source>
</reference>
<keyword evidence="8" id="KW-1133">Transmembrane helix</keyword>
<dbReference type="InterPro" id="IPR037682">
    <property type="entry name" value="TonB_C"/>
</dbReference>
<keyword evidence="9" id="KW-0472">Membrane</keyword>
<protein>
    <submittedName>
        <fullName evidence="12">Energy transducer TonB</fullName>
    </submittedName>
</protein>
<evidence type="ECO:0000256" key="6">
    <source>
        <dbReference type="ARBA" id="ARBA00022692"/>
    </source>
</evidence>
<dbReference type="RefSeq" id="WP_118655378.1">
    <property type="nucleotide sequence ID" value="NZ_JACOOK010000002.1"/>
</dbReference>
<proteinExistence type="inferred from homology"/>
<keyword evidence="6" id="KW-0812">Transmembrane</keyword>
<evidence type="ECO:0000256" key="8">
    <source>
        <dbReference type="ARBA" id="ARBA00022989"/>
    </source>
</evidence>
<feature type="domain" description="TonB C-terminal" evidence="11">
    <location>
        <begin position="53"/>
        <end position="144"/>
    </location>
</feature>
<accession>A0ABR7CKG7</accession>
<name>A0ABR7CKG7_9BACT</name>
<feature type="chain" id="PRO_5045321037" evidence="10">
    <location>
        <begin position="20"/>
        <end position="144"/>
    </location>
</feature>
<evidence type="ECO:0000259" key="11">
    <source>
        <dbReference type="PROSITE" id="PS52015"/>
    </source>
</evidence>
<keyword evidence="13" id="KW-1185">Reference proteome</keyword>
<keyword evidence="7" id="KW-0653">Protein transport</keyword>
<dbReference type="Proteomes" id="UP000636891">
    <property type="component" value="Unassembled WGS sequence"/>
</dbReference>
<evidence type="ECO:0000256" key="9">
    <source>
        <dbReference type="ARBA" id="ARBA00023136"/>
    </source>
</evidence>
<dbReference type="Pfam" id="PF03544">
    <property type="entry name" value="TonB_C"/>
    <property type="match status" value="1"/>
</dbReference>
<gene>
    <name evidence="12" type="ORF">H8S08_03465</name>
</gene>
<dbReference type="EMBL" id="JACOOK010000002">
    <property type="protein sequence ID" value="MBC5616077.1"/>
    <property type="molecule type" value="Genomic_DNA"/>
</dbReference>
<dbReference type="PROSITE" id="PS52015">
    <property type="entry name" value="TONB_CTD"/>
    <property type="match status" value="1"/>
</dbReference>
<keyword evidence="10" id="KW-0732">Signal</keyword>
<keyword evidence="3" id="KW-0813">Transport</keyword>
<evidence type="ECO:0000256" key="10">
    <source>
        <dbReference type="SAM" id="SignalP"/>
    </source>
</evidence>
<dbReference type="Gene3D" id="3.30.1150.10">
    <property type="match status" value="1"/>
</dbReference>
<feature type="signal peptide" evidence="10">
    <location>
        <begin position="1"/>
        <end position="19"/>
    </location>
</feature>
<organism evidence="12 13">
    <name type="scientific">Alistipes hominis</name>
    <dbReference type="NCBI Taxonomy" id="2763015"/>
    <lineage>
        <taxon>Bacteria</taxon>
        <taxon>Pseudomonadati</taxon>
        <taxon>Bacteroidota</taxon>
        <taxon>Bacteroidia</taxon>
        <taxon>Bacteroidales</taxon>
        <taxon>Rikenellaceae</taxon>
        <taxon>Alistipes</taxon>
    </lineage>
</organism>
<dbReference type="InterPro" id="IPR051045">
    <property type="entry name" value="TonB-dependent_transducer"/>
</dbReference>
<dbReference type="SUPFAM" id="SSF74653">
    <property type="entry name" value="TolA/TonB C-terminal domain"/>
    <property type="match status" value="1"/>
</dbReference>
<dbReference type="PANTHER" id="PTHR33446:SF2">
    <property type="entry name" value="PROTEIN TONB"/>
    <property type="match status" value="1"/>
</dbReference>
<evidence type="ECO:0000256" key="4">
    <source>
        <dbReference type="ARBA" id="ARBA00022475"/>
    </source>
</evidence>
<comment type="subcellular location">
    <subcellularLocation>
        <location evidence="1">Cell inner membrane</location>
        <topology evidence="1">Single-pass membrane protein</topology>
        <orientation evidence="1">Periplasmic side</orientation>
    </subcellularLocation>
</comment>
<evidence type="ECO:0000313" key="12">
    <source>
        <dbReference type="EMBL" id="MBC5616077.1"/>
    </source>
</evidence>
<evidence type="ECO:0000256" key="5">
    <source>
        <dbReference type="ARBA" id="ARBA00022519"/>
    </source>
</evidence>
<dbReference type="InterPro" id="IPR006260">
    <property type="entry name" value="TonB/TolA_C"/>
</dbReference>
<evidence type="ECO:0000256" key="3">
    <source>
        <dbReference type="ARBA" id="ARBA00022448"/>
    </source>
</evidence>
<evidence type="ECO:0000256" key="7">
    <source>
        <dbReference type="ARBA" id="ARBA00022927"/>
    </source>
</evidence>
<keyword evidence="5" id="KW-0997">Cell inner membrane</keyword>
<dbReference type="NCBIfam" id="TIGR01352">
    <property type="entry name" value="tonB_Cterm"/>
    <property type="match status" value="1"/>
</dbReference>
<dbReference type="PANTHER" id="PTHR33446">
    <property type="entry name" value="PROTEIN TONB-RELATED"/>
    <property type="match status" value="1"/>
</dbReference>